<feature type="compositionally biased region" description="Polar residues" evidence="2">
    <location>
        <begin position="308"/>
        <end position="330"/>
    </location>
</feature>
<dbReference type="HOGENOM" id="CLU_022840_0_0_1"/>
<dbReference type="GlyGen" id="F4JBG1">
    <property type="glycosylation" value="1 site"/>
</dbReference>
<dbReference type="InParanoid" id="F4JBG1"/>
<evidence type="ECO:0000313" key="4">
    <source>
        <dbReference type="Araport" id="AT3G32904"/>
    </source>
</evidence>
<evidence type="ECO:0000256" key="2">
    <source>
        <dbReference type="SAM" id="MobiDB-lite"/>
    </source>
</evidence>
<dbReference type="SMR" id="F4JBG1"/>
<dbReference type="PANTHER" id="PTHR31704:SF55">
    <property type="entry name" value="MYB_SANT-LIKE DNA-BINDING DOMAIN PROTEIN"/>
    <property type="match status" value="1"/>
</dbReference>
<dbReference type="GO" id="GO:0003677">
    <property type="term" value="F:DNA binding"/>
    <property type="evidence" value="ECO:0007669"/>
    <property type="project" value="UniProtKB-KW"/>
</dbReference>
<feature type="domain" description="Myb/SANT-like" evidence="3">
    <location>
        <begin position="16"/>
        <end position="76"/>
    </location>
</feature>
<dbReference type="Pfam" id="PF12776">
    <property type="entry name" value="Myb_DNA-bind_3"/>
    <property type="match status" value="1"/>
</dbReference>
<dbReference type="PhylomeDB" id="F4JBG1"/>
<dbReference type="GeneID" id="823048"/>
<dbReference type="TAIR" id="AT3G32904"/>
<protein>
    <submittedName>
        <fullName evidence="5">Myb/SANT-like DNA-binding domain protein</fullName>
    </submittedName>
</protein>
<reference evidence="5 6" key="1">
    <citation type="journal article" date="2000" name="Nature">
        <title>Sequence and analysis of chromosome 3 of the plant Arabidopsis thaliana.</title>
        <authorList>
            <consortium name="European Union Chromosome 3 Arabidopsis Sequencing Consortium"/>
            <consortium name="Institute for Genomic Research"/>
            <consortium name="Kazusa DNA Research Institute"/>
            <person name="Salanoubat M."/>
            <person name="Lemcke K."/>
            <person name="Rieger M."/>
            <person name="Ansorge W."/>
            <person name="Unseld M."/>
            <person name="Fartmann B."/>
            <person name="Valle G."/>
            <person name="Blocker H."/>
            <person name="Perez-Alonso M."/>
            <person name="Obermaier B."/>
            <person name="Delseny M."/>
            <person name="Boutry M."/>
            <person name="Grivell L.A."/>
            <person name="Mache R."/>
            <person name="Puigdomenech P."/>
            <person name="De Simone V."/>
            <person name="Choisne N."/>
            <person name="Artiguenave F."/>
            <person name="Robert C."/>
            <person name="Brottier P."/>
            <person name="Wincker P."/>
            <person name="Cattolico L."/>
            <person name="Weissenbach J."/>
            <person name="Saurin W."/>
            <person name="Quetier F."/>
            <person name="Schafer M."/>
            <person name="Muller-Auer S."/>
            <person name="Gabel C."/>
            <person name="Fuchs M."/>
            <person name="Benes V."/>
            <person name="Wurmbach E."/>
            <person name="Drzonek H."/>
            <person name="Erfle H."/>
            <person name="Jordan N."/>
            <person name="Bangert S."/>
            <person name="Wiedelmann R."/>
            <person name="Kranz H."/>
            <person name="Voss H."/>
            <person name="Holland R."/>
            <person name="Brandt P."/>
            <person name="Nyakatura G."/>
            <person name="Vezzi A."/>
            <person name="D'Angelo M."/>
            <person name="Pallavicini A."/>
            <person name="Toppo S."/>
            <person name="Simionati B."/>
            <person name="Conrad A."/>
            <person name="Hornischer K."/>
            <person name="Kauer G."/>
            <person name="Lohnert T.H."/>
            <person name="Nordsiek G."/>
            <person name="Reichelt J."/>
            <person name="Scharfe M."/>
            <person name="Schon O."/>
            <person name="Bargues M."/>
            <person name="Terol J."/>
            <person name="Climent J."/>
            <person name="Navarro P."/>
            <person name="Collado C."/>
            <person name="Perez-Perez A."/>
            <person name="Ottenwalder B."/>
            <person name="Duchemin D."/>
            <person name="Cooke R."/>
            <person name="Laudie M."/>
            <person name="Berger-Llauro C."/>
            <person name="Purnelle B."/>
            <person name="Masuy D."/>
            <person name="de Haan M."/>
            <person name="Maarse A.C."/>
            <person name="Alcaraz J.P."/>
            <person name="Cottet A."/>
            <person name="Casacuberta E."/>
            <person name="Monfort A."/>
            <person name="Argiriou A."/>
            <person name="flores M."/>
            <person name="Liguori R."/>
            <person name="Vitale D."/>
            <person name="Mannhaupt G."/>
            <person name="Haase D."/>
            <person name="Schoof H."/>
            <person name="Rudd S."/>
            <person name="Zaccaria P."/>
            <person name="Mewes H.W."/>
            <person name="Mayer K.F."/>
            <person name="Kaul S."/>
            <person name="Town C.D."/>
            <person name="Koo H.L."/>
            <person name="Tallon L.J."/>
            <person name="Jenkins J."/>
            <person name="Rooney T."/>
            <person name="Rizzo M."/>
            <person name="Walts A."/>
            <person name="Utterback T."/>
            <person name="Fujii C.Y."/>
            <person name="Shea T.P."/>
            <person name="Creasy T.H."/>
            <person name="Haas B."/>
            <person name="Maiti R."/>
            <person name="Wu D."/>
            <person name="Peterson J."/>
            <person name="Van Aken S."/>
            <person name="Pai G."/>
            <person name="Militscher J."/>
            <person name="Sellers P."/>
            <person name="Gill J.E."/>
            <person name="Feldblyum T.V."/>
            <person name="Preuss D."/>
            <person name="Lin X."/>
            <person name="Nierman W.C."/>
            <person name="Salzberg S.L."/>
            <person name="White O."/>
            <person name="Venter J.C."/>
            <person name="Fraser C.M."/>
            <person name="Kaneko T."/>
            <person name="Nakamura Y."/>
            <person name="Sato S."/>
            <person name="Kato T."/>
            <person name="Asamizu E."/>
            <person name="Sasamoto S."/>
            <person name="Kimura T."/>
            <person name="Idesawa K."/>
            <person name="Kawashima K."/>
            <person name="Kishida Y."/>
            <person name="Kiyokawa C."/>
            <person name="Kohara M."/>
            <person name="Matsumoto M."/>
            <person name="Matsuno A."/>
            <person name="Muraki A."/>
            <person name="Nakayama S."/>
            <person name="Nakazaki N."/>
            <person name="Shinpo S."/>
            <person name="Takeuchi C."/>
            <person name="Wada T."/>
            <person name="Watanabe A."/>
            <person name="Yamada M."/>
            <person name="Yasuda M."/>
            <person name="Tabata S."/>
        </authorList>
    </citation>
    <scope>NUCLEOTIDE SEQUENCE [LARGE SCALE GENOMIC DNA]</scope>
    <source>
        <strain evidence="6">cv. Columbia</strain>
    </source>
</reference>
<sequence length="330" mass="38571">MGNYRFKDPTILGREFILDKFNKEFNLNINYQFVKEKLDQLKRKYKKYKELMKNSTGISVDTTTSVISTSNSWWQEREPQFSVNQRREQLVNDGLDNDEGHVYFETYDGDMQDSQVLETQENEEIPTSRIQQRGGLRRGSSSQRGAGNFQISTRIGSRGSRRKQSFETTLTDTITGLREFQRQSLQQMRPNCFDKDDYNKFDMAMKLFESMNLPNDTDFYWACIHAFKAEIFWRKYFINRAERTVEDNLKFLQALTRDTRDNEYVGKRQWGHGFQQWGTPPTAPQWNSPSNVPQWTIPPTTPQWGTPSSMPQWSSSPTAPQLSSPPTAPQ</sequence>
<feature type="region of interest" description="Disordered" evidence="2">
    <location>
        <begin position="119"/>
        <end position="148"/>
    </location>
</feature>
<name>F4JBG1_ARATH</name>
<proteinExistence type="predicted"/>
<dbReference type="AlphaFoldDB" id="F4JBG1"/>
<dbReference type="PaxDb" id="3702-AT3G32904.1"/>
<feature type="compositionally biased region" description="Polar residues" evidence="2">
    <location>
        <begin position="277"/>
        <end position="292"/>
    </location>
</feature>
<dbReference type="InterPro" id="IPR024752">
    <property type="entry name" value="Myb/SANT-like_dom"/>
</dbReference>
<dbReference type="EMBL" id="CP002686">
    <property type="protein sequence ID" value="AEE77701.1"/>
    <property type="molecule type" value="Genomic_DNA"/>
</dbReference>
<dbReference type="STRING" id="3702.F4JBG1"/>
<feature type="compositionally biased region" description="Low complexity" evidence="2">
    <location>
        <begin position="293"/>
        <end position="307"/>
    </location>
</feature>
<feature type="coiled-coil region" evidence="1">
    <location>
        <begin position="31"/>
        <end position="58"/>
    </location>
</feature>
<feature type="region of interest" description="Disordered" evidence="2">
    <location>
        <begin position="277"/>
        <end position="330"/>
    </location>
</feature>
<dbReference type="KEGG" id="ath:AT3G32904"/>
<organism evidence="5 6">
    <name type="scientific">Arabidopsis thaliana</name>
    <name type="common">Mouse-ear cress</name>
    <dbReference type="NCBI Taxonomy" id="3702"/>
    <lineage>
        <taxon>Eukaryota</taxon>
        <taxon>Viridiplantae</taxon>
        <taxon>Streptophyta</taxon>
        <taxon>Embryophyta</taxon>
        <taxon>Tracheophyta</taxon>
        <taxon>Spermatophyta</taxon>
        <taxon>Magnoliopsida</taxon>
        <taxon>eudicotyledons</taxon>
        <taxon>Gunneridae</taxon>
        <taxon>Pentapetalae</taxon>
        <taxon>rosids</taxon>
        <taxon>malvids</taxon>
        <taxon>Brassicales</taxon>
        <taxon>Brassicaceae</taxon>
        <taxon>Camelineae</taxon>
        <taxon>Arabidopsis</taxon>
    </lineage>
</organism>
<dbReference type="RefSeq" id="NP_683626.1">
    <property type="nucleotide sequence ID" value="NM_148784.1"/>
</dbReference>
<gene>
    <name evidence="4 5" type="ordered locus">At3g32904</name>
</gene>
<keyword evidence="6" id="KW-1185">Reference proteome</keyword>
<dbReference type="PANTHER" id="PTHR31704">
    <property type="entry name" value="MYB/SANT-LIKE DNA-BINDING DOMAIN PROTEIN-RELATED"/>
    <property type="match status" value="1"/>
</dbReference>
<dbReference type="OMA" id="PNDTDFY"/>
<accession>F4JBG1</accession>
<keyword evidence="1" id="KW-0175">Coiled coil</keyword>
<evidence type="ECO:0000313" key="5">
    <source>
        <dbReference type="EMBL" id="AEE77701.1"/>
    </source>
</evidence>
<reference evidence="6" key="2">
    <citation type="journal article" date="2017" name="Plant J.">
        <title>Araport11: a complete reannotation of the Arabidopsis thaliana reference genome.</title>
        <authorList>
            <person name="Cheng C.Y."/>
            <person name="Krishnakumar V."/>
            <person name="Chan A.P."/>
            <person name="Thibaud-Nissen F."/>
            <person name="Schobel S."/>
            <person name="Town C.D."/>
        </authorList>
    </citation>
    <scope>GENOME REANNOTATION</scope>
    <source>
        <strain evidence="6">cv. Columbia</strain>
    </source>
</reference>
<evidence type="ECO:0000256" key="1">
    <source>
        <dbReference type="SAM" id="Coils"/>
    </source>
</evidence>
<dbReference type="Araport" id="AT3G32904"/>
<evidence type="ECO:0000313" key="6">
    <source>
        <dbReference type="Proteomes" id="UP000006548"/>
    </source>
</evidence>
<feature type="compositionally biased region" description="Low complexity" evidence="2">
    <location>
        <begin position="128"/>
        <end position="148"/>
    </location>
</feature>
<dbReference type="Proteomes" id="UP000006548">
    <property type="component" value="Chromosome 3"/>
</dbReference>
<evidence type="ECO:0000259" key="3">
    <source>
        <dbReference type="Pfam" id="PF12776"/>
    </source>
</evidence>